<keyword evidence="5" id="KW-1185">Reference proteome</keyword>
<feature type="domain" description="Xaa-Pro dipeptidyl-peptidase C-terminal" evidence="3">
    <location>
        <begin position="360"/>
        <end position="606"/>
    </location>
</feature>
<dbReference type="Pfam" id="PF02129">
    <property type="entry name" value="Peptidase_S15"/>
    <property type="match status" value="1"/>
</dbReference>
<dbReference type="Gene3D" id="1.10.3020.10">
    <property type="entry name" value="alpha-amino acid ester hydrolase ( Helical cap domain)"/>
    <property type="match status" value="1"/>
</dbReference>
<gene>
    <name evidence="4" type="ORF">SAMN06295920_10321</name>
</gene>
<organism evidence="4 5">
    <name type="scientific">Rhizorhabdus histidinilytica</name>
    <dbReference type="NCBI Taxonomy" id="439228"/>
    <lineage>
        <taxon>Bacteria</taxon>
        <taxon>Pseudomonadati</taxon>
        <taxon>Pseudomonadota</taxon>
        <taxon>Alphaproteobacteria</taxon>
        <taxon>Sphingomonadales</taxon>
        <taxon>Sphingomonadaceae</taxon>
        <taxon>Rhizorhabdus</taxon>
    </lineage>
</organism>
<dbReference type="AlphaFoldDB" id="A0A1T5BH23"/>
<dbReference type="InterPro" id="IPR013736">
    <property type="entry name" value="Xaa-Pro_dipept_C"/>
</dbReference>
<accession>A0A1T5BH23</accession>
<evidence type="ECO:0000259" key="3">
    <source>
        <dbReference type="SMART" id="SM00939"/>
    </source>
</evidence>
<dbReference type="STRING" id="439228.SAMN06295920_10321"/>
<feature type="signal peptide" evidence="2">
    <location>
        <begin position="1"/>
        <end position="22"/>
    </location>
</feature>
<sequence>MRRRSLAAALALVALLSGTAPAAAPQAPVDLLDLMKVRGAATVQRGVPVTLRDGTRLFATLVTPNRPAGERLPTILIQSPYDPSWELGGATVSRLVHAGYAIVVVNARGTQWSEGEYHWMKGAADDGEDSVKWVTSQPWSNGKVGAYGCSSSGEVQFALAKRNPPGLKAMVAMAAATGIGVIPGFADQGIFYTGGVPSFDWAAWYRSQGHRYHPKLPAGVSQREREALIATYSAAANPPEGWDWAQHLPSRDVLKATGSPESEFDRLITMKPNDPRWRDYDFLNTGDSTRVPMLHVDSWYDTLESYGTAKVFEYLSRNSPDQYLIMGGTAHCSMGTETENTKVGERPIGDARFDYEGQILRWFDHWLKDDGKGDLAMPRVQYYPLESNRWVSDKAWPPRSTPRRMFLDSKGDANGLAGGGKLIDRPGRGAPDRFASDPMNPVPTHGGGCCDRNVSRDQSAIERRDDVLVYTTAPFDRTLKVAGYVNATLYLSTSTPDADVAVKLVDVYPDGKAYNIYDTIQRLRYRDGIDREAPMEAGRVYKVELKQIVAASHFAPGHRLRIEIAGTNFPQYERNIHRGGANHEQSEPVTARTTLYHDKDRASFIELPVVP</sequence>
<dbReference type="InterPro" id="IPR000383">
    <property type="entry name" value="Xaa-Pro-like_dom"/>
</dbReference>
<dbReference type="InterPro" id="IPR008979">
    <property type="entry name" value="Galactose-bd-like_sf"/>
</dbReference>
<dbReference type="Proteomes" id="UP000189818">
    <property type="component" value="Unassembled WGS sequence"/>
</dbReference>
<dbReference type="SMART" id="SM00939">
    <property type="entry name" value="PepX_C"/>
    <property type="match status" value="1"/>
</dbReference>
<dbReference type="InterPro" id="IPR005674">
    <property type="entry name" value="CocE/Ser_esterase"/>
</dbReference>
<dbReference type="GO" id="GO:0008239">
    <property type="term" value="F:dipeptidyl-peptidase activity"/>
    <property type="evidence" value="ECO:0007669"/>
    <property type="project" value="InterPro"/>
</dbReference>
<proteinExistence type="predicted"/>
<dbReference type="OrthoDB" id="9806163at2"/>
<dbReference type="SUPFAM" id="SSF53474">
    <property type="entry name" value="alpha/beta-Hydrolases"/>
    <property type="match status" value="1"/>
</dbReference>
<evidence type="ECO:0000313" key="4">
    <source>
        <dbReference type="EMBL" id="SKB46592.1"/>
    </source>
</evidence>
<name>A0A1T5BH23_9SPHN</name>
<evidence type="ECO:0000256" key="2">
    <source>
        <dbReference type="SAM" id="SignalP"/>
    </source>
</evidence>
<evidence type="ECO:0000313" key="5">
    <source>
        <dbReference type="Proteomes" id="UP000189818"/>
    </source>
</evidence>
<protein>
    <recommendedName>
        <fullName evidence="3">Xaa-Pro dipeptidyl-peptidase C-terminal domain-containing protein</fullName>
    </recommendedName>
</protein>
<dbReference type="Gene3D" id="3.40.50.1820">
    <property type="entry name" value="alpha/beta hydrolase"/>
    <property type="match status" value="1"/>
</dbReference>
<keyword evidence="2" id="KW-0732">Signal</keyword>
<keyword evidence="1" id="KW-0378">Hydrolase</keyword>
<dbReference type="Pfam" id="PF08530">
    <property type="entry name" value="PepX_C"/>
    <property type="match status" value="1"/>
</dbReference>
<feature type="chain" id="PRO_5012436833" description="Xaa-Pro dipeptidyl-peptidase C-terminal domain-containing protein" evidence="2">
    <location>
        <begin position="23"/>
        <end position="611"/>
    </location>
</feature>
<dbReference type="NCBIfam" id="TIGR00976">
    <property type="entry name" value="CocE_NonD"/>
    <property type="match status" value="1"/>
</dbReference>
<evidence type="ECO:0000256" key="1">
    <source>
        <dbReference type="ARBA" id="ARBA00022801"/>
    </source>
</evidence>
<dbReference type="EMBL" id="FUYM01000003">
    <property type="protein sequence ID" value="SKB46592.1"/>
    <property type="molecule type" value="Genomic_DNA"/>
</dbReference>
<dbReference type="SUPFAM" id="SSF49785">
    <property type="entry name" value="Galactose-binding domain-like"/>
    <property type="match status" value="1"/>
</dbReference>
<reference evidence="5" key="1">
    <citation type="submission" date="2017-02" db="EMBL/GenBank/DDBJ databases">
        <authorList>
            <person name="Varghese N."/>
            <person name="Submissions S."/>
        </authorList>
    </citation>
    <scope>NUCLEOTIDE SEQUENCE [LARGE SCALE GENOMIC DNA]</scope>
    <source>
        <strain evidence="5">UM2</strain>
    </source>
</reference>
<dbReference type="Gene3D" id="2.60.120.260">
    <property type="entry name" value="Galactose-binding domain-like"/>
    <property type="match status" value="1"/>
</dbReference>
<dbReference type="InterPro" id="IPR029058">
    <property type="entry name" value="AB_hydrolase_fold"/>
</dbReference>
<dbReference type="RefSeq" id="WP_079647366.1">
    <property type="nucleotide sequence ID" value="NZ_FUYM01000003.1"/>
</dbReference>